<dbReference type="SMART" id="SM00686">
    <property type="entry name" value="DM13"/>
    <property type="match status" value="2"/>
</dbReference>
<organism evidence="3 4">
    <name type="scientific">Panagrellus redivivus</name>
    <name type="common">Microworm</name>
    <dbReference type="NCBI Taxonomy" id="6233"/>
    <lineage>
        <taxon>Eukaryota</taxon>
        <taxon>Metazoa</taxon>
        <taxon>Ecdysozoa</taxon>
        <taxon>Nematoda</taxon>
        <taxon>Chromadorea</taxon>
        <taxon>Rhabditida</taxon>
        <taxon>Tylenchina</taxon>
        <taxon>Panagrolaimomorpha</taxon>
        <taxon>Panagrolaimoidea</taxon>
        <taxon>Panagrolaimidae</taxon>
        <taxon>Panagrellus</taxon>
    </lineage>
</organism>
<dbReference type="PANTHER" id="PTHR24036:SF5">
    <property type="entry name" value="THROMBOMODULIN"/>
    <property type="match status" value="1"/>
</dbReference>
<dbReference type="Pfam" id="PF10517">
    <property type="entry name" value="DM13"/>
    <property type="match status" value="2"/>
</dbReference>
<dbReference type="InterPro" id="IPR019545">
    <property type="entry name" value="DM13_domain"/>
</dbReference>
<evidence type="ECO:0000313" key="3">
    <source>
        <dbReference type="Proteomes" id="UP000492821"/>
    </source>
</evidence>
<evidence type="ECO:0000256" key="1">
    <source>
        <dbReference type="ARBA" id="ARBA00022737"/>
    </source>
</evidence>
<accession>A0A7E4V1Z5</accession>
<dbReference type="AlphaFoldDB" id="A0A7E4V1Z5"/>
<evidence type="ECO:0000313" key="4">
    <source>
        <dbReference type="WBParaSite" id="Pan_g15592.t1"/>
    </source>
</evidence>
<keyword evidence="1" id="KW-0677">Repeat</keyword>
<dbReference type="WBParaSite" id="Pan_g15592.t1">
    <property type="protein sequence ID" value="Pan_g15592.t1"/>
    <property type="gene ID" value="Pan_g15592"/>
</dbReference>
<dbReference type="Proteomes" id="UP000492821">
    <property type="component" value="Unassembled WGS sequence"/>
</dbReference>
<keyword evidence="3" id="KW-1185">Reference proteome</keyword>
<reference evidence="4" key="2">
    <citation type="submission" date="2020-10" db="UniProtKB">
        <authorList>
            <consortium name="WormBaseParasite"/>
        </authorList>
    </citation>
    <scope>IDENTIFICATION</scope>
</reference>
<proteinExistence type="predicted"/>
<sequence>MIPILSESVTLSQAYLYPENVCQSGMMFIYRVARTWLLFEMLEYQDYYGRYFLPSMPVGPALWHDCHQVHRELFCRSEPLGPKDSFALKALNTLRVPFSMRIAVVFAALCFAASAAALEFNDYNVEYGVYLGNLSNLADGEVVGQVYVVNETAIQLVNFTYNGNGPDVYFWLDRTGSPTKEGLKVPSPEYGVAPLKKYDNARVVLTLPGLHKVTSFKSFSLYCLNFDHNFGSVEIHEGLTIPRPQFLTTELHGSRYSVGSGPILIMDRRTIKVFGFTFDGDKAPDGYFFVGRGPNVVPDAGVKVPIRGRDTVDLVTAMNERYRGGQDIIIDLPEDYDINHIDWLAVYCYKFRVDFGHVSISNISQRIPPFVPVRNAFDDLKGVDGWQVNTLLGTANRLNFTFHLGVPGGKKGYQYMARSRPGNYVWYVNGYLTDLYLRRNVTYTFIVQGGNDKSTNDFYNPLYISDDPFGGYMKLSNDEREQVHIISGGNPDETAGGLCLWTQENPSDDPDNYDSFIEYRHTLKLKCDETIPPAIFTFTPNATTPDVIYYQSYANYNMGYMIHIVDDLPDDLEDFIEEPYTYEAWLKHHNLQLTPRGANGASSFTNTVLSSLLTLLIIAFV</sequence>
<dbReference type="PANTHER" id="PTHR24036">
    <property type="entry name" value="SKELETOR-RELATED"/>
    <property type="match status" value="1"/>
</dbReference>
<feature type="domain" description="DM13" evidence="2">
    <location>
        <begin position="244"/>
        <end position="361"/>
    </location>
</feature>
<protein>
    <submittedName>
        <fullName evidence="4">Protein Skeletor</fullName>
    </submittedName>
</protein>
<feature type="domain" description="DM13" evidence="2">
    <location>
        <begin position="128"/>
        <end position="236"/>
    </location>
</feature>
<dbReference type="InterPro" id="IPR052126">
    <property type="entry name" value="Spindle_Org/Thrombomodulin"/>
</dbReference>
<name>A0A7E4V1Z5_PANRE</name>
<reference evidence="3" key="1">
    <citation type="journal article" date="2013" name="Genetics">
        <title>The draft genome and transcriptome of Panagrellus redivivus are shaped by the harsh demands of a free-living lifestyle.</title>
        <authorList>
            <person name="Srinivasan J."/>
            <person name="Dillman A.R."/>
            <person name="Macchietto M.G."/>
            <person name="Heikkinen L."/>
            <person name="Lakso M."/>
            <person name="Fracchia K.M."/>
            <person name="Antoshechkin I."/>
            <person name="Mortazavi A."/>
            <person name="Wong G."/>
            <person name="Sternberg P.W."/>
        </authorList>
    </citation>
    <scope>NUCLEOTIDE SEQUENCE [LARGE SCALE GENOMIC DNA]</scope>
    <source>
        <strain evidence="3">MT8872</strain>
    </source>
</reference>
<dbReference type="PROSITE" id="PS51549">
    <property type="entry name" value="DM13"/>
    <property type="match status" value="2"/>
</dbReference>
<evidence type="ECO:0000259" key="2">
    <source>
        <dbReference type="PROSITE" id="PS51549"/>
    </source>
</evidence>